<evidence type="ECO:0000313" key="3">
    <source>
        <dbReference type="EMBL" id="EFJ49920.1"/>
    </source>
</evidence>
<sequence>MAHVCLTKQCNILRNVAPFQPATGTSLKARPLWRVCRAGESDNEPSSSGDPGLKSKEASLERLEASIRGKAASPRPSSVGGSPGKAMKPIPIRGVSQQQRKIDSQYENMAEWKEGQLFPEGWESMGVGQKLTELYLGRRGVLFWANKAAYASVFILLGGWILFRFVGPAVGLYKLAGDFAPPPL</sequence>
<protein>
    <submittedName>
        <fullName evidence="3">Uncharacterized protein</fullName>
    </submittedName>
</protein>
<keyword evidence="2" id="KW-0472">Membrane</keyword>
<evidence type="ECO:0000256" key="1">
    <source>
        <dbReference type="SAM" id="MobiDB-lite"/>
    </source>
</evidence>
<feature type="region of interest" description="Disordered" evidence="1">
    <location>
        <begin position="39"/>
        <end position="90"/>
    </location>
</feature>
<dbReference type="PANTHER" id="PTHR36347:SF1">
    <property type="entry name" value="EXPRESSED PROTEIN"/>
    <property type="match status" value="1"/>
</dbReference>
<keyword evidence="2" id="KW-0812">Transmembrane</keyword>
<proteinExistence type="predicted"/>
<dbReference type="eggNOG" id="ENOG502S2EA">
    <property type="taxonomic scope" value="Eukaryota"/>
</dbReference>
<organism evidence="4">
    <name type="scientific">Volvox carteri f. nagariensis</name>
    <dbReference type="NCBI Taxonomy" id="3068"/>
    <lineage>
        <taxon>Eukaryota</taxon>
        <taxon>Viridiplantae</taxon>
        <taxon>Chlorophyta</taxon>
        <taxon>core chlorophytes</taxon>
        <taxon>Chlorophyceae</taxon>
        <taxon>CS clade</taxon>
        <taxon>Chlamydomonadales</taxon>
        <taxon>Volvocaceae</taxon>
        <taxon>Volvox</taxon>
    </lineage>
</organism>
<dbReference type="GO" id="GO:0009507">
    <property type="term" value="C:chloroplast"/>
    <property type="evidence" value="ECO:0007669"/>
    <property type="project" value="TreeGrafter"/>
</dbReference>
<dbReference type="FunCoup" id="D8TRM4">
    <property type="interactions" value="98"/>
</dbReference>
<gene>
    <name evidence="3" type="ORF">VOLCADRAFT_74041</name>
</gene>
<accession>D8TRM4</accession>
<keyword evidence="2" id="KW-1133">Transmembrane helix</keyword>
<dbReference type="EMBL" id="GL378333">
    <property type="protein sequence ID" value="EFJ49920.1"/>
    <property type="molecule type" value="Genomic_DNA"/>
</dbReference>
<feature type="compositionally biased region" description="Basic and acidic residues" evidence="1">
    <location>
        <begin position="53"/>
        <end position="67"/>
    </location>
</feature>
<keyword evidence="4" id="KW-1185">Reference proteome</keyword>
<dbReference type="PANTHER" id="PTHR36347">
    <property type="entry name" value="EXPRESSED PROTEIN"/>
    <property type="match status" value="1"/>
</dbReference>
<dbReference type="STRING" id="3068.D8TRM4"/>
<evidence type="ECO:0000256" key="2">
    <source>
        <dbReference type="SAM" id="Phobius"/>
    </source>
</evidence>
<dbReference type="KEGG" id="vcn:VOLCADRAFT_74041"/>
<dbReference type="Proteomes" id="UP000001058">
    <property type="component" value="Unassembled WGS sequence"/>
</dbReference>
<evidence type="ECO:0000313" key="4">
    <source>
        <dbReference type="Proteomes" id="UP000001058"/>
    </source>
</evidence>
<dbReference type="InParanoid" id="D8TRM4"/>
<dbReference type="RefSeq" id="XP_002948985.1">
    <property type="nucleotide sequence ID" value="XM_002948939.1"/>
</dbReference>
<feature type="transmembrane region" description="Helical" evidence="2">
    <location>
        <begin position="148"/>
        <end position="166"/>
    </location>
</feature>
<dbReference type="AlphaFoldDB" id="D8TRM4"/>
<name>D8TRM4_VOLCA</name>
<dbReference type="GeneID" id="9623788"/>
<dbReference type="OrthoDB" id="1925898at2759"/>
<reference evidence="3 4" key="1">
    <citation type="journal article" date="2010" name="Science">
        <title>Genomic analysis of organismal complexity in the multicellular green alga Volvox carteri.</title>
        <authorList>
            <person name="Prochnik S.E."/>
            <person name="Umen J."/>
            <person name="Nedelcu A.M."/>
            <person name="Hallmann A."/>
            <person name="Miller S.M."/>
            <person name="Nishii I."/>
            <person name="Ferris P."/>
            <person name="Kuo A."/>
            <person name="Mitros T."/>
            <person name="Fritz-Laylin L.K."/>
            <person name="Hellsten U."/>
            <person name="Chapman J."/>
            <person name="Simakov O."/>
            <person name="Rensing S.A."/>
            <person name="Terry A."/>
            <person name="Pangilinan J."/>
            <person name="Kapitonov V."/>
            <person name="Jurka J."/>
            <person name="Salamov A."/>
            <person name="Shapiro H."/>
            <person name="Schmutz J."/>
            <person name="Grimwood J."/>
            <person name="Lindquist E."/>
            <person name="Lucas S."/>
            <person name="Grigoriev I.V."/>
            <person name="Schmitt R."/>
            <person name="Kirk D."/>
            <person name="Rokhsar D.S."/>
        </authorList>
    </citation>
    <scope>NUCLEOTIDE SEQUENCE [LARGE SCALE GENOMIC DNA]</scope>
    <source>
        <strain evidence="4">f. Nagariensis / Eve</strain>
    </source>
</reference>